<dbReference type="RefSeq" id="WP_218025786.1">
    <property type="nucleotide sequence ID" value="NZ_AP025739.1"/>
</dbReference>
<name>A0A402D682_9BACT</name>
<dbReference type="InterPro" id="IPR000683">
    <property type="entry name" value="Gfo/Idh/MocA-like_OxRdtase_N"/>
</dbReference>
<feature type="domain" description="Gfo/Idh/MocA-like oxidoreductase N-terminal" evidence="1">
    <location>
        <begin position="5"/>
        <end position="114"/>
    </location>
</feature>
<dbReference type="EMBL" id="AP025739">
    <property type="protein sequence ID" value="BDI32076.1"/>
    <property type="molecule type" value="Genomic_DNA"/>
</dbReference>
<evidence type="ECO:0000313" key="4">
    <source>
        <dbReference type="Proteomes" id="UP000287394"/>
    </source>
</evidence>
<dbReference type="Pfam" id="PF22725">
    <property type="entry name" value="GFO_IDH_MocA_C3"/>
    <property type="match status" value="1"/>
</dbReference>
<evidence type="ECO:0000313" key="3">
    <source>
        <dbReference type="EMBL" id="BDI32076.1"/>
    </source>
</evidence>
<sequence length="404" mass="44608">MSSPIRLGVIGYGERARHMVRIMRSQDPNVSLAAIADPQCDSIAAKLHDDGRVGDDVHLYKTADEMLDAEALDGVVIGTRCSLHAAMAVKVLARDIALFLEKPVATTMPDLLALRAASSPRVVVSFPLRLSPLAQLAREIIDSGKIGTVEHVQAWNNVPYGNVYFQTWYRDETETQGLFLQKATHDFDYINFLLAGNRPVAISAMTSKQIFKGTHPAGLKCMDCAEKKTCFESPYHPSRSAPLALDMPAKEMCAFAVDTGNEDSGSALIQYASGMHVVYSQNFFARNKAAKRGATLLGYKGTIEFDWFTNELKVFQHHSPHVETHTFDNNAIHGGGDEVLATNFLAVIRGESESVSPMEEGLLNTLMCLKAKESAATHQFQQIQWPSENIVQETLRERDLIRRG</sequence>
<dbReference type="SUPFAM" id="SSF51735">
    <property type="entry name" value="NAD(P)-binding Rossmann-fold domains"/>
    <property type="match status" value="1"/>
</dbReference>
<dbReference type="PANTHER" id="PTHR43377">
    <property type="entry name" value="BILIVERDIN REDUCTASE A"/>
    <property type="match status" value="1"/>
</dbReference>
<proteinExistence type="predicted"/>
<dbReference type="InterPro" id="IPR051450">
    <property type="entry name" value="Gfo/Idh/MocA_Oxidoreductases"/>
</dbReference>
<keyword evidence="4" id="KW-1185">Reference proteome</keyword>
<dbReference type="KEGG" id="ccot:CCAX7_41270"/>
<organism evidence="3 4">
    <name type="scientific">Capsulimonas corticalis</name>
    <dbReference type="NCBI Taxonomy" id="2219043"/>
    <lineage>
        <taxon>Bacteria</taxon>
        <taxon>Bacillati</taxon>
        <taxon>Armatimonadota</taxon>
        <taxon>Armatimonadia</taxon>
        <taxon>Capsulimonadales</taxon>
        <taxon>Capsulimonadaceae</taxon>
        <taxon>Capsulimonas</taxon>
    </lineage>
</organism>
<dbReference type="Pfam" id="PF01408">
    <property type="entry name" value="GFO_IDH_MocA"/>
    <property type="match status" value="1"/>
</dbReference>
<accession>A0A402D682</accession>
<dbReference type="FunCoup" id="A0A402D682">
    <property type="interactions" value="42"/>
</dbReference>
<dbReference type="GO" id="GO:0000166">
    <property type="term" value="F:nucleotide binding"/>
    <property type="evidence" value="ECO:0007669"/>
    <property type="project" value="InterPro"/>
</dbReference>
<reference evidence="3 4" key="1">
    <citation type="journal article" date="2019" name="Int. J. Syst. Evol. Microbiol.">
        <title>Capsulimonas corticalis gen. nov., sp. nov., an aerobic capsulated bacterium, of a novel bacterial order, Capsulimonadales ord. nov., of the class Armatimonadia of the phylum Armatimonadetes.</title>
        <authorList>
            <person name="Li J."/>
            <person name="Kudo C."/>
            <person name="Tonouchi A."/>
        </authorList>
    </citation>
    <scope>NUCLEOTIDE SEQUENCE [LARGE SCALE GENOMIC DNA]</scope>
    <source>
        <strain evidence="3 4">AX-7</strain>
    </source>
</reference>
<protein>
    <recommendedName>
        <fullName evidence="5">Oxidoreductase</fullName>
    </recommendedName>
</protein>
<evidence type="ECO:0000259" key="1">
    <source>
        <dbReference type="Pfam" id="PF01408"/>
    </source>
</evidence>
<evidence type="ECO:0000259" key="2">
    <source>
        <dbReference type="Pfam" id="PF22725"/>
    </source>
</evidence>
<feature type="domain" description="GFO/IDH/MocA-like oxidoreductase" evidence="2">
    <location>
        <begin position="135"/>
        <end position="304"/>
    </location>
</feature>
<dbReference type="PANTHER" id="PTHR43377:SF2">
    <property type="entry name" value="BINDING ROSSMANN FOLD OXIDOREDUCTASE, PUTATIVE (AFU_ORTHOLOGUE AFUA_4G00560)-RELATED"/>
    <property type="match status" value="1"/>
</dbReference>
<dbReference type="Gene3D" id="3.40.50.720">
    <property type="entry name" value="NAD(P)-binding Rossmann-like Domain"/>
    <property type="match status" value="1"/>
</dbReference>
<dbReference type="Proteomes" id="UP000287394">
    <property type="component" value="Chromosome"/>
</dbReference>
<dbReference type="InterPro" id="IPR055170">
    <property type="entry name" value="GFO_IDH_MocA-like_dom"/>
</dbReference>
<evidence type="ECO:0008006" key="5">
    <source>
        <dbReference type="Google" id="ProtNLM"/>
    </source>
</evidence>
<dbReference type="InterPro" id="IPR036291">
    <property type="entry name" value="NAD(P)-bd_dom_sf"/>
</dbReference>
<dbReference type="AlphaFoldDB" id="A0A402D682"/>
<dbReference type="SUPFAM" id="SSF55347">
    <property type="entry name" value="Glyceraldehyde-3-phosphate dehydrogenase-like, C-terminal domain"/>
    <property type="match status" value="1"/>
</dbReference>
<gene>
    <name evidence="3" type="ORF">CCAX7_41270</name>
</gene>
<dbReference type="Gene3D" id="3.30.360.10">
    <property type="entry name" value="Dihydrodipicolinate Reductase, domain 2"/>
    <property type="match status" value="1"/>
</dbReference>